<evidence type="ECO:0000313" key="3">
    <source>
        <dbReference type="Proteomes" id="UP000019243"/>
    </source>
</evidence>
<feature type="transmembrane region" description="Helical" evidence="1">
    <location>
        <begin position="62"/>
        <end position="80"/>
    </location>
</feature>
<keyword evidence="1" id="KW-1133">Transmembrane helix</keyword>
<protein>
    <submittedName>
        <fullName evidence="2">Uncharacterized protein</fullName>
    </submittedName>
</protein>
<dbReference type="EMBL" id="AODH01000013">
    <property type="protein sequence ID" value="EUJ41144.1"/>
    <property type="molecule type" value="Genomic_DNA"/>
</dbReference>
<name>W7CNM9_9LIST</name>
<gene>
    <name evidence="2" type="ORF">BCAMP_03990</name>
</gene>
<sequence>MATALKGSAHQSEVLLVLHPAEIELDQLPALGDITLGWQPLLCFIAAVCIVVCISNKQRHQLEIGVVTALMIVLSAYPLTASVSDSTRIQAATSPGEFSLSQPNDVPFELTLNGNQQTVRPQAITTTVTDYRGIKSGWQLLVKELSIPTERQPFQVTINEQPISHVNTLVYDQVRPTVKEVLTLVTSVTVFSEASAGTYLTQLQWQLQPQVITNITE</sequence>
<proteinExistence type="predicted"/>
<feature type="transmembrane region" description="Helical" evidence="1">
    <location>
        <begin position="36"/>
        <end position="55"/>
    </location>
</feature>
<organism evidence="2 3">
    <name type="scientific">Brochothrix campestris FSL F6-1037</name>
    <dbReference type="NCBI Taxonomy" id="1265861"/>
    <lineage>
        <taxon>Bacteria</taxon>
        <taxon>Bacillati</taxon>
        <taxon>Bacillota</taxon>
        <taxon>Bacilli</taxon>
        <taxon>Bacillales</taxon>
        <taxon>Listeriaceae</taxon>
        <taxon>Brochothrix</taxon>
    </lineage>
</organism>
<dbReference type="AlphaFoldDB" id="W7CNM9"/>
<accession>W7CNM9</accession>
<keyword evidence="1" id="KW-0472">Membrane</keyword>
<dbReference type="STRING" id="1265861.BCAMP_03990"/>
<keyword evidence="3" id="KW-1185">Reference proteome</keyword>
<evidence type="ECO:0000256" key="1">
    <source>
        <dbReference type="SAM" id="Phobius"/>
    </source>
</evidence>
<dbReference type="Proteomes" id="UP000019243">
    <property type="component" value="Unassembled WGS sequence"/>
</dbReference>
<comment type="caution">
    <text evidence="2">The sequence shown here is derived from an EMBL/GenBank/DDBJ whole genome shotgun (WGS) entry which is preliminary data.</text>
</comment>
<evidence type="ECO:0000313" key="2">
    <source>
        <dbReference type="EMBL" id="EUJ41144.1"/>
    </source>
</evidence>
<keyword evidence="1" id="KW-0812">Transmembrane</keyword>
<reference evidence="2 3" key="1">
    <citation type="submission" date="2012-12" db="EMBL/GenBank/DDBJ databases">
        <title>Novel taxa of Listeriaceae from agricultural environments in the United States.</title>
        <authorList>
            <person name="den Bakker H.C."/>
            <person name="Allred A."/>
            <person name="Warchocki S."/>
            <person name="Wright E.M."/>
            <person name="Burrell A."/>
            <person name="Nightingale K.K."/>
            <person name="Kephart D."/>
            <person name="Wiedmann M."/>
        </authorList>
    </citation>
    <scope>NUCLEOTIDE SEQUENCE [LARGE SCALE GENOMIC DNA]</scope>
    <source>
        <strain evidence="2 3">FSL F6-1037</strain>
    </source>
</reference>